<dbReference type="EMBL" id="JBGBPQ010000006">
    <property type="protein sequence ID" value="KAL1523114.1"/>
    <property type="molecule type" value="Genomic_DNA"/>
</dbReference>
<name>A0AB34JNC2_PRYPA</name>
<feature type="region of interest" description="Disordered" evidence="1">
    <location>
        <begin position="91"/>
        <end position="127"/>
    </location>
</feature>
<dbReference type="AlphaFoldDB" id="A0AB34JNC2"/>
<organism evidence="2 3">
    <name type="scientific">Prymnesium parvum</name>
    <name type="common">Toxic golden alga</name>
    <dbReference type="NCBI Taxonomy" id="97485"/>
    <lineage>
        <taxon>Eukaryota</taxon>
        <taxon>Haptista</taxon>
        <taxon>Haptophyta</taxon>
        <taxon>Prymnesiophyceae</taxon>
        <taxon>Prymnesiales</taxon>
        <taxon>Prymnesiaceae</taxon>
        <taxon>Prymnesium</taxon>
    </lineage>
</organism>
<comment type="caution">
    <text evidence="2">The sequence shown here is derived from an EMBL/GenBank/DDBJ whole genome shotgun (WGS) entry which is preliminary data.</text>
</comment>
<keyword evidence="3" id="KW-1185">Reference proteome</keyword>
<evidence type="ECO:0000313" key="2">
    <source>
        <dbReference type="EMBL" id="KAL1523114.1"/>
    </source>
</evidence>
<feature type="compositionally biased region" description="Polar residues" evidence="1">
    <location>
        <begin position="57"/>
        <end position="71"/>
    </location>
</feature>
<accession>A0AB34JNC2</accession>
<gene>
    <name evidence="2" type="ORF">AB1Y20_018071</name>
</gene>
<dbReference type="Proteomes" id="UP001515480">
    <property type="component" value="Unassembled WGS sequence"/>
</dbReference>
<evidence type="ECO:0000313" key="3">
    <source>
        <dbReference type="Proteomes" id="UP001515480"/>
    </source>
</evidence>
<sequence length="188" mass="19921">MKPLAAADEDESRAPSQLAPSEPMPAALIASPPKGASGPSALSEHVRPRSHLMALPRTSSTPAQRSTPPLACQSCSVDQWYASMAAQLHSPLESDDELAKEENLDTAGGEDGERGTGAPMDAERNSWPSNVEALMCATSAGTSPADELERCSHRSEAAENPSADAAELLAWYDEVAWRYQRSTDRGGC</sequence>
<feature type="region of interest" description="Disordered" evidence="1">
    <location>
        <begin position="1"/>
        <end position="71"/>
    </location>
</feature>
<evidence type="ECO:0000256" key="1">
    <source>
        <dbReference type="SAM" id="MobiDB-lite"/>
    </source>
</evidence>
<reference evidence="2 3" key="1">
    <citation type="journal article" date="2024" name="Science">
        <title>Giant polyketide synthase enzymes in the biosynthesis of giant marine polyether toxins.</title>
        <authorList>
            <person name="Fallon T.R."/>
            <person name="Shende V.V."/>
            <person name="Wierzbicki I.H."/>
            <person name="Pendleton A.L."/>
            <person name="Watervoot N.F."/>
            <person name="Auber R.P."/>
            <person name="Gonzalez D.J."/>
            <person name="Wisecaver J.H."/>
            <person name="Moore B.S."/>
        </authorList>
    </citation>
    <scope>NUCLEOTIDE SEQUENCE [LARGE SCALE GENOMIC DNA]</scope>
    <source>
        <strain evidence="2 3">12B1</strain>
    </source>
</reference>
<protein>
    <submittedName>
        <fullName evidence="2">Uncharacterized protein</fullName>
    </submittedName>
</protein>
<proteinExistence type="predicted"/>